<accession>A0A8P0T0V1</accession>
<sequence>ASGPAASPRGTSLRGRGAGRGSRGWRPRRRRAEFAPPPPPPPPPPLGPRLCPPPSALRRGAFKPLDARPAPGPPRPRREPAENPRPAPGAPLGPQPPPGVRAGPTVSRGQGAGAAGRGGGRSARPGPSGRVPRAPARPRWARRSGEVAGRGRGAPELPAPLLRGSRGTCGAAVCVLSVPAGLLRSRTGSAGLGPRGLGALLPRRFPPPRAPRCWEGRGGDGRGAQTTASPAAGGGDSSGCNGPGWGGAGRRGRTCGPQVLGPREPSPGAAGSAGWGRLGEAPRGPAAEPRAGGPRLRGSPGPPGWPRARPPARPPSAPPPRRRPGPRTCLHPRPAVGSLPGPRRCVRLPAAPTPRGSRVWYTEAMATAPLPSPSPSPPKPCGFLFVQPQLSLLPADLPLRGCPAGSQGSTPGLCQVRARSRRPSPPATRGHNEWSVSIFPVRHPAPGTLCLGICVGWGELPPQPPLPFGMANRGPAYGLSREVQQKIEKQYDADLEQILIQWITTQCRKDVGRPQPGRENFQNWLKDGTVLCELINGLYPEGQAPVKKIQASTMAFKQMEQISQFLQAAERYGINTTDIFQTVDLWEGKNMACVQRTLMNLGGLAVARDDGLFSGDPNWFPKKSKENPRNFSDNQLQEGKNVIGLQMGTNRGASQAGMTGYGMPRQIL</sequence>
<dbReference type="Gene3D" id="1.10.418.10">
    <property type="entry name" value="Calponin-like domain"/>
    <property type="match status" value="1"/>
</dbReference>
<feature type="compositionally biased region" description="Low complexity" evidence="3">
    <location>
        <begin position="278"/>
        <end position="299"/>
    </location>
</feature>
<feature type="compositionally biased region" description="Pro residues" evidence="3">
    <location>
        <begin position="35"/>
        <end position="55"/>
    </location>
</feature>
<dbReference type="InterPro" id="IPR000557">
    <property type="entry name" value="Calponin_repeat"/>
</dbReference>
<evidence type="ECO:0000256" key="3">
    <source>
        <dbReference type="SAM" id="MobiDB-lite"/>
    </source>
</evidence>
<dbReference type="PANTHER" id="PTHR47385">
    <property type="entry name" value="CALPONIN"/>
    <property type="match status" value="1"/>
</dbReference>
<proteinExistence type="inferred from homology"/>
<dbReference type="SMART" id="SM00033">
    <property type="entry name" value="CH"/>
    <property type="match status" value="1"/>
</dbReference>
<feature type="region of interest" description="Disordered" evidence="3">
    <location>
        <begin position="1"/>
        <end position="164"/>
    </location>
</feature>
<dbReference type="PANTHER" id="PTHR47385:SF20">
    <property type="entry name" value="TRANSGELIN-2"/>
    <property type="match status" value="1"/>
</dbReference>
<feature type="domain" description="Calponin-homology (CH)" evidence="4">
    <location>
        <begin position="493"/>
        <end position="605"/>
    </location>
</feature>
<feature type="compositionally biased region" description="Pro residues" evidence="3">
    <location>
        <begin position="83"/>
        <end position="99"/>
    </location>
</feature>
<dbReference type="OrthoDB" id="21595at2759"/>
<evidence type="ECO:0000256" key="1">
    <source>
        <dbReference type="ARBA" id="ARBA00009631"/>
    </source>
</evidence>
<protein>
    <recommendedName>
        <fullName evidence="2">Transgelin</fullName>
    </recommendedName>
</protein>
<dbReference type="Ensembl" id="ENSCAFT00000091971.2">
    <property type="protein sequence ID" value="ENSCAFP00000048010.2"/>
    <property type="gene ID" value="ENSCAFG00000011821.5"/>
</dbReference>
<dbReference type="PROSITE" id="PS01052">
    <property type="entry name" value="CALPONIN_1"/>
    <property type="match status" value="1"/>
</dbReference>
<feature type="compositionally biased region" description="Low complexity" evidence="3">
    <location>
        <begin position="122"/>
        <end position="138"/>
    </location>
</feature>
<dbReference type="PRINTS" id="PR00890">
    <property type="entry name" value="TRANSGELIN"/>
</dbReference>
<dbReference type="PROSITE" id="PS51122">
    <property type="entry name" value="CALPONIN_2"/>
    <property type="match status" value="1"/>
</dbReference>
<dbReference type="InterPro" id="IPR036872">
    <property type="entry name" value="CH_dom_sf"/>
</dbReference>
<feature type="compositionally biased region" description="Gly residues" evidence="3">
    <location>
        <begin position="232"/>
        <end position="249"/>
    </location>
</feature>
<evidence type="ECO:0000256" key="2">
    <source>
        <dbReference type="RuleBase" id="RU361224"/>
    </source>
</evidence>
<dbReference type="AlphaFoldDB" id="A0A8P0T0V1"/>
<name>A0A8P0T0V1_CANLF</name>
<evidence type="ECO:0000313" key="6">
    <source>
        <dbReference type="Proteomes" id="UP000002254"/>
    </source>
</evidence>
<dbReference type="InterPro" id="IPR001715">
    <property type="entry name" value="CH_dom"/>
</dbReference>
<dbReference type="Pfam" id="PF00402">
    <property type="entry name" value="Calponin"/>
    <property type="match status" value="1"/>
</dbReference>
<evidence type="ECO:0000259" key="4">
    <source>
        <dbReference type="PROSITE" id="PS50021"/>
    </source>
</evidence>
<reference evidence="5" key="2">
    <citation type="submission" date="2025-08" db="UniProtKB">
        <authorList>
            <consortium name="Ensembl"/>
        </authorList>
    </citation>
    <scope>IDENTIFICATION</scope>
</reference>
<comment type="similarity">
    <text evidence="1 2">Belongs to the calponin family.</text>
</comment>
<feature type="region of interest" description="Disordered" evidence="3">
    <location>
        <begin position="188"/>
        <end position="345"/>
    </location>
</feature>
<feature type="compositionally biased region" description="Gly residues" evidence="3">
    <location>
        <begin position="110"/>
        <end position="121"/>
    </location>
</feature>
<dbReference type="InterPro" id="IPR003096">
    <property type="entry name" value="SM22_calponin"/>
</dbReference>
<evidence type="ECO:0000313" key="5">
    <source>
        <dbReference type="Ensembl" id="ENSCAFP00000048010.2"/>
    </source>
</evidence>
<gene>
    <name evidence="5" type="primary">TAGLN2</name>
</gene>
<reference evidence="5 6" key="1">
    <citation type="journal article" date="2005" name="Nature">
        <title>Genome sequence, comparative analysis and haplotype structure of the domestic dog.</title>
        <authorList>
            <consortium name="Broad Sequencing Platform"/>
            <person name="Lindblad-Toh K."/>
            <person name="Wade C.M."/>
            <person name="Mikkelsen T.S."/>
            <person name="Karlsson E.K."/>
            <person name="Jaffe D.B."/>
            <person name="Kamal M."/>
            <person name="Clamp M."/>
            <person name="Chang J.L."/>
            <person name="Kulbokas E.J. III"/>
            <person name="Zody M.C."/>
            <person name="Mauceli E."/>
            <person name="Xie X."/>
            <person name="Breen M."/>
            <person name="Wayne R.K."/>
            <person name="Ostrander E.A."/>
            <person name="Ponting C.P."/>
            <person name="Galibert F."/>
            <person name="Smith D.R."/>
            <person name="DeJong P.J."/>
            <person name="Kirkness E."/>
            <person name="Alvarez P."/>
            <person name="Biagi T."/>
            <person name="Brockman W."/>
            <person name="Butler J."/>
            <person name="Chin C.W."/>
            <person name="Cook A."/>
            <person name="Cuff J."/>
            <person name="Daly M.J."/>
            <person name="DeCaprio D."/>
            <person name="Gnerre S."/>
            <person name="Grabherr M."/>
            <person name="Kellis M."/>
            <person name="Kleber M."/>
            <person name="Bardeleben C."/>
            <person name="Goodstadt L."/>
            <person name="Heger A."/>
            <person name="Hitte C."/>
            <person name="Kim L."/>
            <person name="Koepfli K.P."/>
            <person name="Parker H.G."/>
            <person name="Pollinger J.P."/>
            <person name="Searle S.M."/>
            <person name="Sutter N.B."/>
            <person name="Thomas R."/>
            <person name="Webber C."/>
            <person name="Baldwin J."/>
            <person name="Abebe A."/>
            <person name="Abouelleil A."/>
            <person name="Aftuck L."/>
            <person name="Ait-Zahra M."/>
            <person name="Aldredge T."/>
            <person name="Allen N."/>
            <person name="An P."/>
            <person name="Anderson S."/>
            <person name="Antoine C."/>
            <person name="Arachchi H."/>
            <person name="Aslam A."/>
            <person name="Ayotte L."/>
            <person name="Bachantsang P."/>
            <person name="Barry A."/>
            <person name="Bayul T."/>
            <person name="Benamara M."/>
            <person name="Berlin A."/>
            <person name="Bessette D."/>
            <person name="Blitshteyn B."/>
            <person name="Bloom T."/>
            <person name="Blye J."/>
            <person name="Boguslavskiy L."/>
            <person name="Bonnet C."/>
            <person name="Boukhgalter B."/>
            <person name="Brown A."/>
            <person name="Cahill P."/>
            <person name="Calixte N."/>
            <person name="Camarata J."/>
            <person name="Cheshatsang Y."/>
            <person name="Chu J."/>
            <person name="Citroen M."/>
            <person name="Collymore A."/>
            <person name="Cooke P."/>
            <person name="Dawoe T."/>
            <person name="Daza R."/>
            <person name="Decktor K."/>
            <person name="DeGray S."/>
            <person name="Dhargay N."/>
            <person name="Dooley K."/>
            <person name="Dooley K."/>
            <person name="Dorje P."/>
            <person name="Dorjee K."/>
            <person name="Dorris L."/>
            <person name="Duffey N."/>
            <person name="Dupes A."/>
            <person name="Egbiremolen O."/>
            <person name="Elong R."/>
            <person name="Falk J."/>
            <person name="Farina A."/>
            <person name="Faro S."/>
            <person name="Ferguson D."/>
            <person name="Ferreira P."/>
            <person name="Fisher S."/>
            <person name="FitzGerald M."/>
            <person name="Foley K."/>
            <person name="Foley C."/>
            <person name="Franke A."/>
            <person name="Friedrich D."/>
            <person name="Gage D."/>
            <person name="Garber M."/>
            <person name="Gearin G."/>
            <person name="Giannoukos G."/>
            <person name="Goode T."/>
            <person name="Goyette A."/>
            <person name="Graham J."/>
            <person name="Grandbois E."/>
            <person name="Gyaltsen K."/>
            <person name="Hafez N."/>
            <person name="Hagopian D."/>
            <person name="Hagos B."/>
            <person name="Hall J."/>
            <person name="Healy C."/>
            <person name="Hegarty R."/>
            <person name="Honan T."/>
            <person name="Horn A."/>
            <person name="Houde N."/>
            <person name="Hughes L."/>
            <person name="Hunnicutt L."/>
            <person name="Husby M."/>
            <person name="Jester B."/>
            <person name="Jones C."/>
            <person name="Kamat A."/>
            <person name="Kanga B."/>
            <person name="Kells C."/>
            <person name="Khazanovich D."/>
            <person name="Kieu A.C."/>
            <person name="Kisner P."/>
            <person name="Kumar M."/>
            <person name="Lance K."/>
            <person name="Landers T."/>
            <person name="Lara M."/>
            <person name="Lee W."/>
            <person name="Leger J.P."/>
            <person name="Lennon N."/>
            <person name="Leuper L."/>
            <person name="LeVine S."/>
            <person name="Liu J."/>
            <person name="Liu X."/>
            <person name="Lokyitsang Y."/>
            <person name="Lokyitsang T."/>
            <person name="Lui A."/>
            <person name="Macdonald J."/>
            <person name="Major J."/>
            <person name="Marabella R."/>
            <person name="Maru K."/>
            <person name="Matthews C."/>
            <person name="McDonough S."/>
            <person name="Mehta T."/>
            <person name="Meldrim J."/>
            <person name="Melnikov A."/>
            <person name="Meneus L."/>
            <person name="Mihalev A."/>
            <person name="Mihova T."/>
            <person name="Miller K."/>
            <person name="Mittelman R."/>
            <person name="Mlenga V."/>
            <person name="Mulrain L."/>
            <person name="Munson G."/>
            <person name="Navidi A."/>
            <person name="Naylor J."/>
            <person name="Nguyen T."/>
            <person name="Nguyen N."/>
            <person name="Nguyen C."/>
            <person name="Nguyen T."/>
            <person name="Nicol R."/>
            <person name="Norbu N."/>
            <person name="Norbu C."/>
            <person name="Novod N."/>
            <person name="Nyima T."/>
            <person name="Olandt P."/>
            <person name="O'Neill B."/>
            <person name="O'Neill K."/>
            <person name="Osman S."/>
            <person name="Oyono L."/>
            <person name="Patti C."/>
            <person name="Perrin D."/>
            <person name="Phunkhang P."/>
            <person name="Pierre F."/>
            <person name="Priest M."/>
            <person name="Rachupka A."/>
            <person name="Raghuraman S."/>
            <person name="Rameau R."/>
            <person name="Ray V."/>
            <person name="Raymond C."/>
            <person name="Rege F."/>
            <person name="Rise C."/>
            <person name="Rogers J."/>
            <person name="Rogov P."/>
            <person name="Sahalie J."/>
            <person name="Settipalli S."/>
            <person name="Sharpe T."/>
            <person name="Shea T."/>
            <person name="Sheehan M."/>
            <person name="Sherpa N."/>
            <person name="Shi J."/>
            <person name="Shih D."/>
            <person name="Sloan J."/>
            <person name="Smith C."/>
            <person name="Sparrow T."/>
            <person name="Stalker J."/>
            <person name="Stange-Thomann N."/>
            <person name="Stavropoulos S."/>
            <person name="Stone C."/>
            <person name="Stone S."/>
            <person name="Sykes S."/>
            <person name="Tchuinga P."/>
            <person name="Tenzing P."/>
            <person name="Tesfaye S."/>
            <person name="Thoulutsang D."/>
            <person name="Thoulutsang Y."/>
            <person name="Topham K."/>
            <person name="Topping I."/>
            <person name="Tsamla T."/>
            <person name="Vassiliev H."/>
            <person name="Venkataraman V."/>
            <person name="Vo A."/>
            <person name="Wangchuk T."/>
            <person name="Wangdi T."/>
            <person name="Weiand M."/>
            <person name="Wilkinson J."/>
            <person name="Wilson A."/>
            <person name="Yadav S."/>
            <person name="Yang S."/>
            <person name="Yang X."/>
            <person name="Young G."/>
            <person name="Yu Q."/>
            <person name="Zainoun J."/>
            <person name="Zembek L."/>
            <person name="Zimmer A."/>
            <person name="Lander E.S."/>
        </authorList>
    </citation>
    <scope>NUCLEOTIDE SEQUENCE [LARGE SCALE GENOMIC DNA]</scope>
    <source>
        <strain evidence="5">Boxer</strain>
    </source>
</reference>
<dbReference type="FunFam" id="1.10.418.10:FF:000039">
    <property type="entry name" value="Transgelin"/>
    <property type="match status" value="1"/>
</dbReference>
<dbReference type="PROSITE" id="PS50021">
    <property type="entry name" value="CH"/>
    <property type="match status" value="1"/>
</dbReference>
<dbReference type="CDD" id="cd21280">
    <property type="entry name" value="CH_TAGLN2"/>
    <property type="match status" value="1"/>
</dbReference>
<dbReference type="PRINTS" id="PR00888">
    <property type="entry name" value="SM22CALPONIN"/>
</dbReference>
<dbReference type="SUPFAM" id="SSF47576">
    <property type="entry name" value="Calponin-homology domain, CH-domain"/>
    <property type="match status" value="1"/>
</dbReference>
<dbReference type="FunCoup" id="A0A8P0T0V1">
    <property type="interactions" value="181"/>
</dbReference>
<dbReference type="Proteomes" id="UP000002254">
    <property type="component" value="Chromosome 38"/>
</dbReference>
<organism evidence="5 6">
    <name type="scientific">Canis lupus familiaris</name>
    <name type="common">Dog</name>
    <name type="synonym">Canis familiaris</name>
    <dbReference type="NCBI Taxonomy" id="9615"/>
    <lineage>
        <taxon>Eukaryota</taxon>
        <taxon>Metazoa</taxon>
        <taxon>Chordata</taxon>
        <taxon>Craniata</taxon>
        <taxon>Vertebrata</taxon>
        <taxon>Euteleostomi</taxon>
        <taxon>Mammalia</taxon>
        <taxon>Eutheria</taxon>
        <taxon>Laurasiatheria</taxon>
        <taxon>Carnivora</taxon>
        <taxon>Caniformia</taxon>
        <taxon>Canidae</taxon>
        <taxon>Canis</taxon>
    </lineage>
</organism>
<dbReference type="InterPro" id="IPR050606">
    <property type="entry name" value="Calponin-like"/>
</dbReference>
<feature type="region of interest" description="Disordered" evidence="3">
    <location>
        <begin position="404"/>
        <end position="431"/>
    </location>
</feature>
<dbReference type="Pfam" id="PF00307">
    <property type="entry name" value="CH"/>
    <property type="match status" value="1"/>
</dbReference>
<feature type="compositionally biased region" description="Pro residues" evidence="3">
    <location>
        <begin position="300"/>
        <end position="319"/>
    </location>
</feature>